<dbReference type="AlphaFoldDB" id="A0A8H3JAB1"/>
<name>A0A8H3JAB1_9LECA</name>
<dbReference type="SUPFAM" id="SSF51197">
    <property type="entry name" value="Clavaminate synthase-like"/>
    <property type="match status" value="1"/>
</dbReference>
<feature type="region of interest" description="Disordered" evidence="1">
    <location>
        <begin position="1"/>
        <end position="248"/>
    </location>
</feature>
<feature type="compositionally biased region" description="Polar residues" evidence="1">
    <location>
        <begin position="183"/>
        <end position="193"/>
    </location>
</feature>
<feature type="compositionally biased region" description="Polar residues" evidence="1">
    <location>
        <begin position="285"/>
        <end position="295"/>
    </location>
</feature>
<feature type="compositionally biased region" description="Basic residues" evidence="1">
    <location>
        <begin position="165"/>
        <end position="175"/>
    </location>
</feature>
<evidence type="ECO:0000313" key="2">
    <source>
        <dbReference type="EMBL" id="CAF9943687.1"/>
    </source>
</evidence>
<dbReference type="Gene3D" id="2.60.120.620">
    <property type="entry name" value="q2cbj1_9rhob like domain"/>
    <property type="match status" value="1"/>
</dbReference>
<feature type="compositionally biased region" description="Low complexity" evidence="1">
    <location>
        <begin position="320"/>
        <end position="334"/>
    </location>
</feature>
<accession>A0A8H3JAB1</accession>
<evidence type="ECO:0000313" key="3">
    <source>
        <dbReference type="Proteomes" id="UP000664203"/>
    </source>
</evidence>
<feature type="region of interest" description="Disordered" evidence="1">
    <location>
        <begin position="285"/>
        <end position="345"/>
    </location>
</feature>
<sequence length="577" mass="61574">MTSPPLRPLAPAEQSSERETATAEAAHTLSRLQTQQLGQVPPTPTVSPVDATPLSSVPPSPRVSVAYGSPYPSASSPGSFHSLSSALTSPALPSLGGYNFRKAPPPGPLRDSTVPRLQELPSRSAKRTASLTELRSPKGHRDTQGSPQPSDIPTSSTGAQPTPAPRHHAPKRASSRARASASVGQTSTTSTREPQAGKRSAGRPRKNLPHPVEPHLFSGASAYKVENLTTPMMPPQSHTTASVDLKSPLEFRNTFKASAPLEYRSAGPPPSLSHHEQAGASFSGYTRLNASSPSSSHREPQGSPFFAGPRSAYTRPPGSSNPQSAPSYQSSQPSTPYTLGQSLTSPGSSGSFNFPYGISGVSTSQPPYQAVPTPNSSTFQAQVQASSVEADGYLIIRNAIPIEKVREVVAIIAKGLSVNARSETALIYATPVQAYMVRDAFVSIWRPALHPFYDPMGKTIPKMPKANILGSFENSDPTSFRKSILHTGSKDEIYVHIALTDLSPDNGFYTLLRGSHQTKHPGLTPVNDWIRTPIALQEGDALVWRGDLSYLLSSNGGGKWQCLTFEWGPGMIDLTRE</sequence>
<protein>
    <submittedName>
        <fullName evidence="2">Uncharacterized protein</fullName>
    </submittedName>
</protein>
<evidence type="ECO:0000256" key="1">
    <source>
        <dbReference type="SAM" id="MobiDB-lite"/>
    </source>
</evidence>
<organism evidence="2 3">
    <name type="scientific">Alectoria fallacina</name>
    <dbReference type="NCBI Taxonomy" id="1903189"/>
    <lineage>
        <taxon>Eukaryota</taxon>
        <taxon>Fungi</taxon>
        <taxon>Dikarya</taxon>
        <taxon>Ascomycota</taxon>
        <taxon>Pezizomycotina</taxon>
        <taxon>Lecanoromycetes</taxon>
        <taxon>OSLEUM clade</taxon>
        <taxon>Lecanoromycetidae</taxon>
        <taxon>Lecanorales</taxon>
        <taxon>Lecanorineae</taxon>
        <taxon>Parmeliaceae</taxon>
        <taxon>Alectoria</taxon>
    </lineage>
</organism>
<dbReference type="Proteomes" id="UP000664203">
    <property type="component" value="Unassembled WGS sequence"/>
</dbReference>
<comment type="caution">
    <text evidence="2">The sequence shown here is derived from an EMBL/GenBank/DDBJ whole genome shotgun (WGS) entry which is preliminary data.</text>
</comment>
<feature type="compositionally biased region" description="Low complexity" evidence="1">
    <location>
        <begin position="62"/>
        <end position="95"/>
    </location>
</feature>
<keyword evidence="3" id="KW-1185">Reference proteome</keyword>
<feature type="compositionally biased region" description="Polar residues" evidence="1">
    <location>
        <begin position="144"/>
        <end position="160"/>
    </location>
</feature>
<dbReference type="EMBL" id="CAJPDR010001178">
    <property type="protein sequence ID" value="CAF9943687.1"/>
    <property type="molecule type" value="Genomic_DNA"/>
</dbReference>
<proteinExistence type="predicted"/>
<feature type="compositionally biased region" description="Polar residues" evidence="1">
    <location>
        <begin position="335"/>
        <end position="345"/>
    </location>
</feature>
<gene>
    <name evidence="2" type="ORF">ALECFALPRED_000957</name>
</gene>
<reference evidence="2" key="1">
    <citation type="submission" date="2021-03" db="EMBL/GenBank/DDBJ databases">
        <authorList>
            <person name="Tagirdzhanova G."/>
        </authorList>
    </citation>
    <scope>NUCLEOTIDE SEQUENCE</scope>
</reference>
<dbReference type="OrthoDB" id="4422218at2759"/>